<reference evidence="3 4" key="1">
    <citation type="submission" date="2016-10" db="EMBL/GenBank/DDBJ databases">
        <authorList>
            <person name="de Groot N.N."/>
        </authorList>
    </citation>
    <scope>NUCLEOTIDE SEQUENCE [LARGE SCALE GENOMIC DNA]</scope>
    <source>
        <strain evidence="3 4">DSM 19981</strain>
    </source>
</reference>
<sequence>MPAEAAPPPLREAVLTGRFFGRADGAAGGALAALIASPDAGCVLRDWFGEARLARFARDDQPAEALRGALDRDIAKIDQLLSAQLDAVLHAPRLRRLEGSWRGLAWLVERMAGGGGRIRVKMLTARWTEICRDLERAVEFDQSQMFRKIYEEEFGTAGGEPFGLIAADYEIRHLPSPTHPTDDVGALTALAGVAAAAFSPIVFAASPELVGLDGFAEAGPAFDIASVLQGSEHARWRNAAAQEDMRFLCVALPRVLARPPWADDGARADRFRYRGHAAGAAQRVWTTPVYALAAVAIRAFERFGWPGEVRGAEPQEDAIGGVVDGLAWERFASDPPHGPPPRPPLDLALTDEQERQVSDGRLVPLSALEAQAEASFGALPSLHRPPRMNTAIAEANQRLSTQVNTLLCVSRFAHCIKLMGRDMVGSGREAEDVERQLQNWLNRFVSGLGTGGAEVTAKYPLLEAKVEVRERRGKPGVYGCTVHLQPHHQLDEVGAAFRLVTEFAPRRVAA</sequence>
<organism evidence="3 4">
    <name type="scientific">Falsiroseomonas stagni DSM 19981</name>
    <dbReference type="NCBI Taxonomy" id="1123062"/>
    <lineage>
        <taxon>Bacteria</taxon>
        <taxon>Pseudomonadati</taxon>
        <taxon>Pseudomonadota</taxon>
        <taxon>Alphaproteobacteria</taxon>
        <taxon>Acetobacterales</taxon>
        <taxon>Roseomonadaceae</taxon>
        <taxon>Falsiroseomonas</taxon>
    </lineage>
</organism>
<dbReference type="PANTHER" id="PTHR35565">
    <property type="entry name" value="CYTOPLASMIC PROTEIN-RELATED"/>
    <property type="match status" value="1"/>
</dbReference>
<accession>A0A1I3ZND9</accession>
<dbReference type="Proteomes" id="UP000199473">
    <property type="component" value="Unassembled WGS sequence"/>
</dbReference>
<proteinExistence type="predicted"/>
<dbReference type="AlphaFoldDB" id="A0A1I3ZND9"/>
<feature type="domain" description="TssC1 N-terminal" evidence="1">
    <location>
        <begin position="71"/>
        <end position="383"/>
    </location>
</feature>
<dbReference type="InterPro" id="IPR044031">
    <property type="entry name" value="TssC1_N"/>
</dbReference>
<dbReference type="OrthoDB" id="9764000at2"/>
<keyword evidence="4" id="KW-1185">Reference proteome</keyword>
<evidence type="ECO:0000259" key="1">
    <source>
        <dbReference type="Pfam" id="PF05943"/>
    </source>
</evidence>
<protein>
    <submittedName>
        <fullName evidence="3">Type VI secretion system protein ImpD</fullName>
    </submittedName>
</protein>
<name>A0A1I3ZND9_9PROT</name>
<dbReference type="PANTHER" id="PTHR35565:SF3">
    <property type="entry name" value="TYPE VI SECRETION SYSTEM SHEATH PROTEIN TSSC1"/>
    <property type="match status" value="1"/>
</dbReference>
<evidence type="ECO:0000313" key="3">
    <source>
        <dbReference type="EMBL" id="SFK45543.1"/>
    </source>
</evidence>
<dbReference type="RefSeq" id="WP_092958821.1">
    <property type="nucleotide sequence ID" value="NZ_FOSQ01000002.1"/>
</dbReference>
<feature type="domain" description="TssC1 C-terminal" evidence="2">
    <location>
        <begin position="393"/>
        <end position="502"/>
    </location>
</feature>
<dbReference type="InterPro" id="IPR010269">
    <property type="entry name" value="T6SS_TssC-like"/>
</dbReference>
<dbReference type="NCBIfam" id="TIGR03355">
    <property type="entry name" value="VI_chp_2"/>
    <property type="match status" value="1"/>
</dbReference>
<dbReference type="STRING" id="1123062.SAMN02745775_102606"/>
<evidence type="ECO:0000313" key="4">
    <source>
        <dbReference type="Proteomes" id="UP000199473"/>
    </source>
</evidence>
<evidence type="ECO:0000259" key="2">
    <source>
        <dbReference type="Pfam" id="PF18945"/>
    </source>
</evidence>
<dbReference type="InterPro" id="IPR044032">
    <property type="entry name" value="TssC1_C"/>
</dbReference>
<gene>
    <name evidence="3" type="ORF">SAMN02745775_102606</name>
</gene>
<dbReference type="Pfam" id="PF18945">
    <property type="entry name" value="VipB_2"/>
    <property type="match status" value="1"/>
</dbReference>
<dbReference type="Pfam" id="PF05943">
    <property type="entry name" value="VipB"/>
    <property type="match status" value="1"/>
</dbReference>
<dbReference type="EMBL" id="FOSQ01000002">
    <property type="protein sequence ID" value="SFK45543.1"/>
    <property type="molecule type" value="Genomic_DNA"/>
</dbReference>